<dbReference type="Proteomes" id="UP000183832">
    <property type="component" value="Unassembled WGS sequence"/>
</dbReference>
<accession>A0A1J1IEA8</accession>
<name>A0A1J1IEA8_9DIPT</name>
<sequence length="114" mass="13735">MIIILRLNSFDINISKGKTKKGLNIKLRLNPLKFWYACLNYSLEMFIKISYMPNMKPHTSFEKDIVKHFDIIACIVNSQVILSTCCFSDMNNHRLYIDEQMFKHFYTWSWKMKR</sequence>
<dbReference type="EMBL" id="CVRI01000048">
    <property type="protein sequence ID" value="CRK98589.1"/>
    <property type="molecule type" value="Genomic_DNA"/>
</dbReference>
<proteinExistence type="predicted"/>
<dbReference type="AlphaFoldDB" id="A0A1J1IEA8"/>
<gene>
    <name evidence="1" type="ORF">CLUMA_CG012387</name>
</gene>
<evidence type="ECO:0000313" key="1">
    <source>
        <dbReference type="EMBL" id="CRK98589.1"/>
    </source>
</evidence>
<protein>
    <submittedName>
        <fullName evidence="1">CLUMA_CG012387, isoform A</fullName>
    </submittedName>
</protein>
<evidence type="ECO:0000313" key="2">
    <source>
        <dbReference type="Proteomes" id="UP000183832"/>
    </source>
</evidence>
<organism evidence="1 2">
    <name type="scientific">Clunio marinus</name>
    <dbReference type="NCBI Taxonomy" id="568069"/>
    <lineage>
        <taxon>Eukaryota</taxon>
        <taxon>Metazoa</taxon>
        <taxon>Ecdysozoa</taxon>
        <taxon>Arthropoda</taxon>
        <taxon>Hexapoda</taxon>
        <taxon>Insecta</taxon>
        <taxon>Pterygota</taxon>
        <taxon>Neoptera</taxon>
        <taxon>Endopterygota</taxon>
        <taxon>Diptera</taxon>
        <taxon>Nematocera</taxon>
        <taxon>Chironomoidea</taxon>
        <taxon>Chironomidae</taxon>
        <taxon>Clunio</taxon>
    </lineage>
</organism>
<keyword evidence="2" id="KW-1185">Reference proteome</keyword>
<reference evidence="1 2" key="1">
    <citation type="submission" date="2015-04" db="EMBL/GenBank/DDBJ databases">
        <authorList>
            <person name="Syromyatnikov M.Y."/>
            <person name="Popov V.N."/>
        </authorList>
    </citation>
    <scope>NUCLEOTIDE SEQUENCE [LARGE SCALE GENOMIC DNA]</scope>
</reference>